<dbReference type="RefSeq" id="XP_056516890.1">
    <property type="nucleotide sequence ID" value="XM_056670517.1"/>
</dbReference>
<evidence type="ECO:0000313" key="2">
    <source>
        <dbReference type="EMBL" id="KAJ5120386.1"/>
    </source>
</evidence>
<name>A0A9W9GHK5_9EURO</name>
<organism evidence="2 3">
    <name type="scientific">Penicillium bovifimosum</name>
    <dbReference type="NCBI Taxonomy" id="126998"/>
    <lineage>
        <taxon>Eukaryota</taxon>
        <taxon>Fungi</taxon>
        <taxon>Dikarya</taxon>
        <taxon>Ascomycota</taxon>
        <taxon>Pezizomycotina</taxon>
        <taxon>Eurotiomycetes</taxon>
        <taxon>Eurotiomycetidae</taxon>
        <taxon>Eurotiales</taxon>
        <taxon>Aspergillaceae</taxon>
        <taxon>Penicillium</taxon>
    </lineage>
</organism>
<evidence type="ECO:0000313" key="3">
    <source>
        <dbReference type="Proteomes" id="UP001149079"/>
    </source>
</evidence>
<accession>A0A9W9GHK5</accession>
<proteinExistence type="predicted"/>
<keyword evidence="3" id="KW-1185">Reference proteome</keyword>
<reference evidence="2" key="1">
    <citation type="submission" date="2022-11" db="EMBL/GenBank/DDBJ databases">
        <authorList>
            <person name="Petersen C."/>
        </authorList>
    </citation>
    <scope>NUCLEOTIDE SEQUENCE</scope>
    <source>
        <strain evidence="2">IBT 22155</strain>
    </source>
</reference>
<reference evidence="2" key="2">
    <citation type="journal article" date="2023" name="IMA Fungus">
        <title>Comparative genomic study of the Penicillium genus elucidates a diverse pangenome and 15 lateral gene transfer events.</title>
        <authorList>
            <person name="Petersen C."/>
            <person name="Sorensen T."/>
            <person name="Nielsen M.R."/>
            <person name="Sondergaard T.E."/>
            <person name="Sorensen J.L."/>
            <person name="Fitzpatrick D.A."/>
            <person name="Frisvad J.C."/>
            <person name="Nielsen K.L."/>
        </authorList>
    </citation>
    <scope>NUCLEOTIDE SEQUENCE</scope>
    <source>
        <strain evidence="2">IBT 22155</strain>
    </source>
</reference>
<dbReference type="GeneID" id="81409688"/>
<comment type="caution">
    <text evidence="2">The sequence shown here is derived from an EMBL/GenBank/DDBJ whole genome shotgun (WGS) entry which is preliminary data.</text>
</comment>
<dbReference type="AlphaFoldDB" id="A0A9W9GHK5"/>
<gene>
    <name evidence="2" type="ORF">N7515_009774</name>
</gene>
<dbReference type="EMBL" id="JAPQKL010000008">
    <property type="protein sequence ID" value="KAJ5120386.1"/>
    <property type="molecule type" value="Genomic_DNA"/>
</dbReference>
<feature type="region of interest" description="Disordered" evidence="1">
    <location>
        <begin position="50"/>
        <end position="81"/>
    </location>
</feature>
<evidence type="ECO:0000256" key="1">
    <source>
        <dbReference type="SAM" id="MobiDB-lite"/>
    </source>
</evidence>
<protein>
    <submittedName>
        <fullName evidence="2">Uncharacterized protein</fullName>
    </submittedName>
</protein>
<dbReference type="Proteomes" id="UP001149079">
    <property type="component" value="Unassembled WGS sequence"/>
</dbReference>
<sequence length="175" mass="18696">METSLPEADNWLAGDSRSFIKLSLTGEEPSCIDWSLPRGELTEPSLPVELAGKRPHIRRSSRSSGSPPVRQFGRLRGGRPPHQSLEIEFQYIPGHHSIPKPGRLGTIQDVSILAIAGNPDGSPNSLVDDLDLRPNLDVGIVSGGMGGDDLASWEDPALAPHCVGIVLGDGQRAVE</sequence>